<dbReference type="OrthoDB" id="2733945at2"/>
<dbReference type="RefSeq" id="WP_115750371.1">
    <property type="nucleotide sequence ID" value="NZ_PIOD01000016.1"/>
</dbReference>
<accession>A0A3D8PNA4</accession>
<evidence type="ECO:0000313" key="2">
    <source>
        <dbReference type="EMBL" id="RDW16615.1"/>
    </source>
</evidence>
<organism evidence="2 3">
    <name type="scientific">Oceanobacillus chungangensis</name>
    <dbReference type="NCBI Taxonomy" id="1229152"/>
    <lineage>
        <taxon>Bacteria</taxon>
        <taxon>Bacillati</taxon>
        <taxon>Bacillota</taxon>
        <taxon>Bacilli</taxon>
        <taxon>Bacillales</taxon>
        <taxon>Bacillaceae</taxon>
        <taxon>Oceanobacillus</taxon>
    </lineage>
</organism>
<dbReference type="Proteomes" id="UP000256520">
    <property type="component" value="Unassembled WGS sequence"/>
</dbReference>
<keyword evidence="1" id="KW-0175">Coiled coil</keyword>
<gene>
    <name evidence="2" type="ORF">CWR45_13330</name>
</gene>
<comment type="caution">
    <text evidence="2">The sequence shown here is derived from an EMBL/GenBank/DDBJ whole genome shotgun (WGS) entry which is preliminary data.</text>
</comment>
<protein>
    <submittedName>
        <fullName evidence="2">Uncharacterized protein</fullName>
    </submittedName>
</protein>
<reference evidence="3" key="1">
    <citation type="submission" date="2017-11" db="EMBL/GenBank/DDBJ databases">
        <authorList>
            <person name="Zhu W."/>
        </authorList>
    </citation>
    <scope>NUCLEOTIDE SEQUENCE [LARGE SCALE GENOMIC DNA]</scope>
    <source>
        <strain evidence="3">CAU 1051</strain>
    </source>
</reference>
<evidence type="ECO:0000313" key="3">
    <source>
        <dbReference type="Proteomes" id="UP000256520"/>
    </source>
</evidence>
<name>A0A3D8PNA4_9BACI</name>
<feature type="coiled-coil region" evidence="1">
    <location>
        <begin position="83"/>
        <end position="127"/>
    </location>
</feature>
<evidence type="ECO:0000256" key="1">
    <source>
        <dbReference type="SAM" id="Coils"/>
    </source>
</evidence>
<proteinExistence type="predicted"/>
<dbReference type="AlphaFoldDB" id="A0A3D8PNA4"/>
<keyword evidence="3" id="KW-1185">Reference proteome</keyword>
<dbReference type="EMBL" id="PIOD01000016">
    <property type="protein sequence ID" value="RDW16615.1"/>
    <property type="molecule type" value="Genomic_DNA"/>
</dbReference>
<sequence>MGLYINRHIHEDIYKNNSDIEAPNQDFFIKNHMAEMIHEQKKVNASLHESFQELKNFYEIQEKQQTTKWLDIGSKLNEIQTMNEKYTDLEKHVMKQLEKLEEDNDGLKRLLENHQLSEEQFNEQLQNITMSYEEIGHKLSEYGVANEQIALKIDEQVEFQKLLEERVLSQDDTQQKMLNRLENQEALTEKISRQLSNFRSALYERTNFLSDKIEQTSSYVMNLITGSDQLTKRFMMFEKEKEREK</sequence>